<dbReference type="RefSeq" id="XP_020090318.1">
    <property type="nucleotide sequence ID" value="XM_020234729.1"/>
</dbReference>
<sequence>RFCAVSRLALRCDRCSYSIGDVVLAAVALHCPVLRKLSVASCAFGAPGILAVVRRCPLLEELSLERLCGLDSLLLVDDNDAGGNAASSLLQSIW</sequence>
<evidence type="ECO:0000313" key="1">
    <source>
        <dbReference type="Proteomes" id="UP000515123"/>
    </source>
</evidence>
<reference evidence="1" key="1">
    <citation type="journal article" date="2015" name="Nat. Genet.">
        <title>The pineapple genome and the evolution of CAM photosynthesis.</title>
        <authorList>
            <person name="Ming R."/>
            <person name="VanBuren R."/>
            <person name="Wai C.M."/>
            <person name="Tang H."/>
            <person name="Schatz M.C."/>
            <person name="Bowers J.E."/>
            <person name="Lyons E."/>
            <person name="Wang M.L."/>
            <person name="Chen J."/>
            <person name="Biggers E."/>
            <person name="Zhang J."/>
            <person name="Huang L."/>
            <person name="Zhang L."/>
            <person name="Miao W."/>
            <person name="Zhang J."/>
            <person name="Ye Z."/>
            <person name="Miao C."/>
            <person name="Lin Z."/>
            <person name="Wang H."/>
            <person name="Zhou H."/>
            <person name="Yim W.C."/>
            <person name="Priest H.D."/>
            <person name="Zheng C."/>
            <person name="Woodhouse M."/>
            <person name="Edger P.P."/>
            <person name="Guyot R."/>
            <person name="Guo H.B."/>
            <person name="Guo H."/>
            <person name="Zheng G."/>
            <person name="Singh R."/>
            <person name="Sharma A."/>
            <person name="Min X."/>
            <person name="Zheng Y."/>
            <person name="Lee H."/>
            <person name="Gurtowski J."/>
            <person name="Sedlazeck F.J."/>
            <person name="Harkess A."/>
            <person name="McKain M.R."/>
            <person name="Liao Z."/>
            <person name="Fang J."/>
            <person name="Liu J."/>
            <person name="Zhang X."/>
            <person name="Zhang Q."/>
            <person name="Hu W."/>
            <person name="Qin Y."/>
            <person name="Wang K."/>
            <person name="Chen L.Y."/>
            <person name="Shirley N."/>
            <person name="Lin Y.R."/>
            <person name="Liu L.Y."/>
            <person name="Hernandez A.G."/>
            <person name="Wright C.L."/>
            <person name="Bulone V."/>
            <person name="Tuskan G.A."/>
            <person name="Heath K."/>
            <person name="Zee F."/>
            <person name="Moore P.H."/>
            <person name="Sunkar R."/>
            <person name="Leebens-Mack J.H."/>
            <person name="Mockler T."/>
            <person name="Bennetzen J.L."/>
            <person name="Freeling M."/>
            <person name="Sankoff D."/>
            <person name="Paterson A.H."/>
            <person name="Zhu X."/>
            <person name="Yang X."/>
            <person name="Smith J.A."/>
            <person name="Cushman J.C."/>
            <person name="Paull R.E."/>
            <person name="Yu Q."/>
        </authorList>
    </citation>
    <scope>NUCLEOTIDE SEQUENCE [LARGE SCALE GENOMIC DNA]</scope>
    <source>
        <strain evidence="1">cv. F153</strain>
    </source>
</reference>
<protein>
    <submittedName>
        <fullName evidence="2">F-box/LRR-repeat protein 16-like</fullName>
    </submittedName>
</protein>
<name>A0A6P5FA29_ANACO</name>
<dbReference type="GeneID" id="109711592"/>
<dbReference type="AlphaFoldDB" id="A0A6P5FA29"/>
<proteinExistence type="predicted"/>
<keyword evidence="1" id="KW-1185">Reference proteome</keyword>
<gene>
    <name evidence="2" type="primary">LOC109711592</name>
</gene>
<dbReference type="SUPFAM" id="SSF52047">
    <property type="entry name" value="RNI-like"/>
    <property type="match status" value="1"/>
</dbReference>
<dbReference type="Proteomes" id="UP000515123">
    <property type="component" value="Linkage group 6"/>
</dbReference>
<accession>A0A6P5FA29</accession>
<reference evidence="2" key="2">
    <citation type="submission" date="2025-08" db="UniProtKB">
        <authorList>
            <consortium name="RefSeq"/>
        </authorList>
    </citation>
    <scope>IDENTIFICATION</scope>
    <source>
        <tissue evidence="2">Leaf</tissue>
    </source>
</reference>
<evidence type="ECO:0000313" key="2">
    <source>
        <dbReference type="RefSeq" id="XP_020090318.1"/>
    </source>
</evidence>
<dbReference type="OrthoDB" id="609481at2759"/>
<dbReference type="InterPro" id="IPR032675">
    <property type="entry name" value="LRR_dom_sf"/>
</dbReference>
<organism evidence="1 2">
    <name type="scientific">Ananas comosus</name>
    <name type="common">Pineapple</name>
    <name type="synonym">Ananas ananas</name>
    <dbReference type="NCBI Taxonomy" id="4615"/>
    <lineage>
        <taxon>Eukaryota</taxon>
        <taxon>Viridiplantae</taxon>
        <taxon>Streptophyta</taxon>
        <taxon>Embryophyta</taxon>
        <taxon>Tracheophyta</taxon>
        <taxon>Spermatophyta</taxon>
        <taxon>Magnoliopsida</taxon>
        <taxon>Liliopsida</taxon>
        <taxon>Poales</taxon>
        <taxon>Bromeliaceae</taxon>
        <taxon>Bromelioideae</taxon>
        <taxon>Ananas</taxon>
    </lineage>
</organism>
<dbReference type="Gene3D" id="3.80.10.10">
    <property type="entry name" value="Ribonuclease Inhibitor"/>
    <property type="match status" value="1"/>
</dbReference>
<feature type="non-terminal residue" evidence="2">
    <location>
        <position position="1"/>
    </location>
</feature>